<protein>
    <submittedName>
        <fullName evidence="1">Uncharacterized protein</fullName>
    </submittedName>
</protein>
<name>A0ACB9X2U3_CHAAC</name>
<organism evidence="1 2">
    <name type="scientific">Chaenocephalus aceratus</name>
    <name type="common">Blackfin icefish</name>
    <name type="synonym">Chaenichthys aceratus</name>
    <dbReference type="NCBI Taxonomy" id="36190"/>
    <lineage>
        <taxon>Eukaryota</taxon>
        <taxon>Metazoa</taxon>
        <taxon>Chordata</taxon>
        <taxon>Craniata</taxon>
        <taxon>Vertebrata</taxon>
        <taxon>Euteleostomi</taxon>
        <taxon>Actinopterygii</taxon>
        <taxon>Neopterygii</taxon>
        <taxon>Teleostei</taxon>
        <taxon>Neoteleostei</taxon>
        <taxon>Acanthomorphata</taxon>
        <taxon>Eupercaria</taxon>
        <taxon>Perciformes</taxon>
        <taxon>Notothenioidei</taxon>
        <taxon>Channichthyidae</taxon>
        <taxon>Chaenocephalus</taxon>
    </lineage>
</organism>
<evidence type="ECO:0000313" key="1">
    <source>
        <dbReference type="EMBL" id="KAI4820537.1"/>
    </source>
</evidence>
<gene>
    <name evidence="1" type="ORF">KUCAC02_028511</name>
</gene>
<reference evidence="1" key="1">
    <citation type="submission" date="2022-05" db="EMBL/GenBank/DDBJ databases">
        <title>Chromosome-level genome of Chaenocephalus aceratus.</title>
        <authorList>
            <person name="Park H."/>
        </authorList>
    </citation>
    <scope>NUCLEOTIDE SEQUENCE</scope>
    <source>
        <strain evidence="1">KU_202001</strain>
    </source>
</reference>
<comment type="caution">
    <text evidence="1">The sequence shown here is derived from an EMBL/GenBank/DDBJ whole genome shotgun (WGS) entry which is preliminary data.</text>
</comment>
<dbReference type="Proteomes" id="UP001057452">
    <property type="component" value="Chromosome 9"/>
</dbReference>
<keyword evidence="2" id="KW-1185">Reference proteome</keyword>
<sequence length="388" mass="44284">MAELETKVAQPEDVLPRNELDSTYSPPATTEEGNAEEQKMQLDFLEDEGVVSTLRSFTPQEDLSELQPEERQSEAANVEQKVEMPTVEEAPETSPVNEEFVPEMDLHREDVDQKIEQDVEVAEAQEDIVEELGYEIISKQDVKKMPEPEIHRDAEEPKLESGQEKEQKMEMEAEEKVLDVSPEEEVIEADYDIIDAEEQKMQLDFIEDEGVVSTLRSFTPQEDLSELQPEERQSEAADVEQKKWICTKRMSTKRSSKMVEVAEAQEDIVEELGYDIISKQDVKKMPEPEIHRDAEEPKLESGQEKEQKMEMEAEEIVLDVSPEEEVIEADYDIIDAEEQSQAQLAAELQGMDWFCPTCGGLLAEDDCSSGEHHDHEVTAVDQAYEESR</sequence>
<proteinExistence type="predicted"/>
<accession>A0ACB9X2U3</accession>
<dbReference type="EMBL" id="CM043793">
    <property type="protein sequence ID" value="KAI4820537.1"/>
    <property type="molecule type" value="Genomic_DNA"/>
</dbReference>
<evidence type="ECO:0000313" key="2">
    <source>
        <dbReference type="Proteomes" id="UP001057452"/>
    </source>
</evidence>